<dbReference type="EMBL" id="JBBWWQ010000015">
    <property type="protein sequence ID" value="KAK8928266.1"/>
    <property type="molecule type" value="Genomic_DNA"/>
</dbReference>
<dbReference type="AlphaFoldDB" id="A0AAP0B5Z8"/>
<dbReference type="GO" id="GO:0080044">
    <property type="term" value="F:quercetin 7-O-glucosyltransferase activity"/>
    <property type="evidence" value="ECO:0007669"/>
    <property type="project" value="TreeGrafter"/>
</dbReference>
<proteinExistence type="inferred from homology"/>
<dbReference type="PANTHER" id="PTHR11926">
    <property type="entry name" value="GLUCOSYL/GLUCURONOSYL TRANSFERASES"/>
    <property type="match status" value="1"/>
</dbReference>
<dbReference type="Gene3D" id="3.40.50.2000">
    <property type="entry name" value="Glycogen Phosphorylase B"/>
    <property type="match status" value="2"/>
</dbReference>
<evidence type="ECO:0000256" key="2">
    <source>
        <dbReference type="ARBA" id="ARBA00022679"/>
    </source>
</evidence>
<dbReference type="CDD" id="cd03784">
    <property type="entry name" value="GT1_Gtf-like"/>
    <property type="match status" value="1"/>
</dbReference>
<comment type="similarity">
    <text evidence="1 3">Belongs to the UDP-glycosyltransferase family.</text>
</comment>
<dbReference type="Pfam" id="PF00201">
    <property type="entry name" value="UDPGT"/>
    <property type="match status" value="1"/>
</dbReference>
<dbReference type="FunFam" id="3.40.50.2000:FF:000019">
    <property type="entry name" value="Glycosyltransferase"/>
    <property type="match status" value="1"/>
</dbReference>
<dbReference type="GO" id="GO:0080043">
    <property type="term" value="F:quercetin 3-O-glucosyltransferase activity"/>
    <property type="evidence" value="ECO:0007669"/>
    <property type="project" value="TreeGrafter"/>
</dbReference>
<evidence type="ECO:0000313" key="4">
    <source>
        <dbReference type="EMBL" id="KAK8928266.1"/>
    </source>
</evidence>
<dbReference type="InterPro" id="IPR035595">
    <property type="entry name" value="UDP_glycos_trans_CS"/>
</dbReference>
<evidence type="ECO:0000256" key="1">
    <source>
        <dbReference type="ARBA" id="ARBA00009995"/>
    </source>
</evidence>
<gene>
    <name evidence="4" type="primary">UGT75B1</name>
    <name evidence="4" type="ORF">KSP39_PZI017583</name>
</gene>
<sequence>MTTRNILKYVKSTSDMGLLYGRDSSFILQGYSDADYGGDSDDRKSTSASADSIAVSSRSGGLYFDSARFDLDLYFSRFLQILASMSRHFDKKPKILINTSTEMEPHAISSVSNMVDVCAIGPMLPEPATVAATLFDVDDKDYLHWLDTQPDDSVVYISFGSMRVLNKPEVEQIARGLKDTGRPYLWVLRRDSGSPDVESTPTAAEEAEGKRQGMVVEWCDQVRVLEHRAVGCFVTHCGWNSTIEALAVGRVRMVGAPMWMDQATNAWLMEKDWGIGVRAEVDQGGMLMAGELRRHVDEVMGSEEMGSKARQWKETLGRVAAEGRVKRRIMEFVKDISSD</sequence>
<dbReference type="SUPFAM" id="SSF53756">
    <property type="entry name" value="UDP-Glycosyltransferase/glycogen phosphorylase"/>
    <property type="match status" value="1"/>
</dbReference>
<name>A0AAP0B5Z8_9ASPA</name>
<organism evidence="4 5">
    <name type="scientific">Platanthera zijinensis</name>
    <dbReference type="NCBI Taxonomy" id="2320716"/>
    <lineage>
        <taxon>Eukaryota</taxon>
        <taxon>Viridiplantae</taxon>
        <taxon>Streptophyta</taxon>
        <taxon>Embryophyta</taxon>
        <taxon>Tracheophyta</taxon>
        <taxon>Spermatophyta</taxon>
        <taxon>Magnoliopsida</taxon>
        <taxon>Liliopsida</taxon>
        <taxon>Asparagales</taxon>
        <taxon>Orchidaceae</taxon>
        <taxon>Orchidoideae</taxon>
        <taxon>Orchideae</taxon>
        <taxon>Orchidinae</taxon>
        <taxon>Platanthera</taxon>
    </lineage>
</organism>
<keyword evidence="3" id="KW-0328">Glycosyltransferase</keyword>
<keyword evidence="5" id="KW-1185">Reference proteome</keyword>
<keyword evidence="2 3" id="KW-0808">Transferase</keyword>
<accession>A0AAP0B5Z8</accession>
<evidence type="ECO:0000256" key="3">
    <source>
        <dbReference type="RuleBase" id="RU003718"/>
    </source>
</evidence>
<protein>
    <submittedName>
        <fullName evidence="4">UDP-glycosyltransferase 75B1</fullName>
    </submittedName>
</protein>
<dbReference type="PANTHER" id="PTHR11926:SF1534">
    <property type="entry name" value="GLYCOSYLTRANSFERASE"/>
    <property type="match status" value="1"/>
</dbReference>
<evidence type="ECO:0000313" key="5">
    <source>
        <dbReference type="Proteomes" id="UP001418222"/>
    </source>
</evidence>
<comment type="caution">
    <text evidence="4">The sequence shown here is derived from an EMBL/GenBank/DDBJ whole genome shotgun (WGS) entry which is preliminary data.</text>
</comment>
<dbReference type="InterPro" id="IPR002213">
    <property type="entry name" value="UDP_glucos_trans"/>
</dbReference>
<reference evidence="4 5" key="1">
    <citation type="journal article" date="2022" name="Nat. Plants">
        <title>Genomes of leafy and leafless Platanthera orchids illuminate the evolution of mycoheterotrophy.</title>
        <authorList>
            <person name="Li M.H."/>
            <person name="Liu K.W."/>
            <person name="Li Z."/>
            <person name="Lu H.C."/>
            <person name="Ye Q.L."/>
            <person name="Zhang D."/>
            <person name="Wang J.Y."/>
            <person name="Li Y.F."/>
            <person name="Zhong Z.M."/>
            <person name="Liu X."/>
            <person name="Yu X."/>
            <person name="Liu D.K."/>
            <person name="Tu X.D."/>
            <person name="Liu B."/>
            <person name="Hao Y."/>
            <person name="Liao X.Y."/>
            <person name="Jiang Y.T."/>
            <person name="Sun W.H."/>
            <person name="Chen J."/>
            <person name="Chen Y.Q."/>
            <person name="Ai Y."/>
            <person name="Zhai J.W."/>
            <person name="Wu S.S."/>
            <person name="Zhou Z."/>
            <person name="Hsiao Y.Y."/>
            <person name="Wu W.L."/>
            <person name="Chen Y.Y."/>
            <person name="Lin Y.F."/>
            <person name="Hsu J.L."/>
            <person name="Li C.Y."/>
            <person name="Wang Z.W."/>
            <person name="Zhao X."/>
            <person name="Zhong W.Y."/>
            <person name="Ma X.K."/>
            <person name="Ma L."/>
            <person name="Huang J."/>
            <person name="Chen G.Z."/>
            <person name="Huang M.Z."/>
            <person name="Huang L."/>
            <person name="Peng D.H."/>
            <person name="Luo Y.B."/>
            <person name="Zou S.Q."/>
            <person name="Chen S.P."/>
            <person name="Lan S."/>
            <person name="Tsai W.C."/>
            <person name="Van de Peer Y."/>
            <person name="Liu Z.J."/>
        </authorList>
    </citation>
    <scope>NUCLEOTIDE SEQUENCE [LARGE SCALE GENOMIC DNA]</scope>
    <source>
        <strain evidence="4">Lor287</strain>
    </source>
</reference>
<dbReference type="Proteomes" id="UP001418222">
    <property type="component" value="Unassembled WGS sequence"/>
</dbReference>
<dbReference type="PROSITE" id="PS00375">
    <property type="entry name" value="UDPGT"/>
    <property type="match status" value="1"/>
</dbReference>